<proteinExistence type="predicted"/>
<evidence type="ECO:0000313" key="2">
    <source>
        <dbReference type="EMBL" id="MBB5060084.1"/>
    </source>
</evidence>
<evidence type="ECO:0000313" key="3">
    <source>
        <dbReference type="Proteomes" id="UP000540989"/>
    </source>
</evidence>
<evidence type="ECO:0000259" key="1">
    <source>
        <dbReference type="Pfam" id="PF14534"/>
    </source>
</evidence>
<name>A0A7W7ZHJ9_9BACT</name>
<dbReference type="Pfam" id="PF14534">
    <property type="entry name" value="DUF4440"/>
    <property type="match status" value="1"/>
</dbReference>
<dbReference type="Gene3D" id="3.10.450.50">
    <property type="match status" value="1"/>
</dbReference>
<protein>
    <recommendedName>
        <fullName evidence="1">DUF4440 domain-containing protein</fullName>
    </recommendedName>
</protein>
<sequence>MTAKTVLQTHHLVFYQALLDQDWSSLAELYADDYSLVRSNGSALSKEEVLTDLQSGDLVFRSIKLTNVLVRLIGSVALLTGDSQTIAERGGVEFVSHFRLVAVYVEDEGRIRLLHFQSTDIPAAHNAWLG</sequence>
<organism evidence="2 3">
    <name type="scientific">Granulicella aggregans</name>
    <dbReference type="NCBI Taxonomy" id="474949"/>
    <lineage>
        <taxon>Bacteria</taxon>
        <taxon>Pseudomonadati</taxon>
        <taxon>Acidobacteriota</taxon>
        <taxon>Terriglobia</taxon>
        <taxon>Terriglobales</taxon>
        <taxon>Acidobacteriaceae</taxon>
        <taxon>Granulicella</taxon>
    </lineage>
</organism>
<dbReference type="AlphaFoldDB" id="A0A7W7ZHJ9"/>
<dbReference type="SUPFAM" id="SSF54427">
    <property type="entry name" value="NTF2-like"/>
    <property type="match status" value="1"/>
</dbReference>
<dbReference type="Proteomes" id="UP000540989">
    <property type="component" value="Unassembled WGS sequence"/>
</dbReference>
<feature type="domain" description="DUF4440" evidence="1">
    <location>
        <begin position="14"/>
        <end position="112"/>
    </location>
</feature>
<dbReference type="InterPro" id="IPR032710">
    <property type="entry name" value="NTF2-like_dom_sf"/>
</dbReference>
<reference evidence="2 3" key="1">
    <citation type="submission" date="2020-08" db="EMBL/GenBank/DDBJ databases">
        <title>Genomic Encyclopedia of Type Strains, Phase IV (KMG-V): Genome sequencing to study the core and pangenomes of soil and plant-associated prokaryotes.</title>
        <authorList>
            <person name="Whitman W."/>
        </authorList>
    </citation>
    <scope>NUCLEOTIDE SEQUENCE [LARGE SCALE GENOMIC DNA]</scope>
    <source>
        <strain evidence="2 3">M8UP14</strain>
    </source>
</reference>
<dbReference type="EMBL" id="JACHIP010000009">
    <property type="protein sequence ID" value="MBB5060084.1"/>
    <property type="molecule type" value="Genomic_DNA"/>
</dbReference>
<gene>
    <name evidence="2" type="ORF">HDF16_004820</name>
</gene>
<comment type="caution">
    <text evidence="2">The sequence shown here is derived from an EMBL/GenBank/DDBJ whole genome shotgun (WGS) entry which is preliminary data.</text>
</comment>
<dbReference type="RefSeq" id="WP_184222154.1">
    <property type="nucleotide sequence ID" value="NZ_JACHIP010000009.1"/>
</dbReference>
<accession>A0A7W7ZHJ9</accession>
<dbReference type="InterPro" id="IPR027843">
    <property type="entry name" value="DUF4440"/>
</dbReference>
<keyword evidence="3" id="KW-1185">Reference proteome</keyword>